<evidence type="ECO:0000256" key="1">
    <source>
        <dbReference type="SAM" id="MobiDB-lite"/>
    </source>
</evidence>
<comment type="caution">
    <text evidence="2">The sequence shown here is derived from an EMBL/GenBank/DDBJ whole genome shotgun (WGS) entry which is preliminary data.</text>
</comment>
<evidence type="ECO:0000313" key="2">
    <source>
        <dbReference type="EMBL" id="KAK2024601.1"/>
    </source>
</evidence>
<name>A0AAD9H8Y0_9PEZI</name>
<reference evidence="2" key="1">
    <citation type="submission" date="2021-06" db="EMBL/GenBank/DDBJ databases">
        <title>Comparative genomics, transcriptomics and evolutionary studies reveal genomic signatures of adaptation to plant cell wall in hemibiotrophic fungi.</title>
        <authorList>
            <consortium name="DOE Joint Genome Institute"/>
            <person name="Baroncelli R."/>
            <person name="Diaz J.F."/>
            <person name="Benocci T."/>
            <person name="Peng M."/>
            <person name="Battaglia E."/>
            <person name="Haridas S."/>
            <person name="Andreopoulos W."/>
            <person name="Labutti K."/>
            <person name="Pangilinan J."/>
            <person name="Floch G.L."/>
            <person name="Makela M.R."/>
            <person name="Henrissat B."/>
            <person name="Grigoriev I.V."/>
            <person name="Crouch J.A."/>
            <person name="De Vries R.P."/>
            <person name="Sukno S.A."/>
            <person name="Thon M.R."/>
        </authorList>
    </citation>
    <scope>NUCLEOTIDE SEQUENCE</scope>
    <source>
        <strain evidence="2">MAFF235873</strain>
    </source>
</reference>
<sequence length="73" mass="7992">MLFVCLSVGEVVPGSPLLAAAAIQENSRGRGGERERERETSARDRKAALPSSDLHRVSEVPRWEYKATHSVSS</sequence>
<accession>A0AAD9H8Y0</accession>
<dbReference type="EMBL" id="MU842959">
    <property type="protein sequence ID" value="KAK2024601.1"/>
    <property type="molecule type" value="Genomic_DNA"/>
</dbReference>
<organism evidence="2 3">
    <name type="scientific">Colletotrichum zoysiae</name>
    <dbReference type="NCBI Taxonomy" id="1216348"/>
    <lineage>
        <taxon>Eukaryota</taxon>
        <taxon>Fungi</taxon>
        <taxon>Dikarya</taxon>
        <taxon>Ascomycota</taxon>
        <taxon>Pezizomycotina</taxon>
        <taxon>Sordariomycetes</taxon>
        <taxon>Hypocreomycetidae</taxon>
        <taxon>Glomerellales</taxon>
        <taxon>Glomerellaceae</taxon>
        <taxon>Colletotrichum</taxon>
        <taxon>Colletotrichum graminicola species complex</taxon>
    </lineage>
</organism>
<gene>
    <name evidence="2" type="ORF">LX32DRAFT_643449</name>
</gene>
<feature type="region of interest" description="Disordered" evidence="1">
    <location>
        <begin position="23"/>
        <end position="53"/>
    </location>
</feature>
<feature type="compositionally biased region" description="Basic and acidic residues" evidence="1">
    <location>
        <begin position="27"/>
        <end position="53"/>
    </location>
</feature>
<dbReference type="AlphaFoldDB" id="A0AAD9H8Y0"/>
<proteinExistence type="predicted"/>
<dbReference type="Proteomes" id="UP001232148">
    <property type="component" value="Unassembled WGS sequence"/>
</dbReference>
<keyword evidence="3" id="KW-1185">Reference proteome</keyword>
<evidence type="ECO:0000313" key="3">
    <source>
        <dbReference type="Proteomes" id="UP001232148"/>
    </source>
</evidence>
<protein>
    <submittedName>
        <fullName evidence="2">Uncharacterized protein</fullName>
    </submittedName>
</protein>